<evidence type="ECO:0000313" key="8">
    <source>
        <dbReference type="EMBL" id="SOQ44621.1"/>
    </source>
</evidence>
<proteinExistence type="inferred from homology"/>
<sequence length="833" mass="94862">MSDFANATEAASLAVRFDQTGQTDKAVECYRTAARLLDRIRDRFPPEKQEDVRNKVQEYLERATVLLEQQDRAQQAECERAMQQCYFLMQQALDADEANLKDNALKLYTQAVELAVSVKSSDPEVQTKIKNLAGQALDRAEELKGIKRIGSLSISEPRKPVVSPVRPVLQRDQSVHLKVTGKQATYSEEEKEVLRTTSNINNNCFLPFMDVDLSERFQYAIPFEDRASELKLSSKQEREFDSWVRPHEICADPKMVVGDHVDCFSIKQTIVSDCSFVASLAVSALYEKRFNKKIITSIIYPKNKSKSPIYNPFGKYMVKLHLNGVRRKVIIDDRLPYSRHGRLLCSYSSNKNEFWVSLLEKAYMKVMGGYDFPGSNSNIDLHALTGWIPERAAIRNGEADFNADALYEKIRTRLEKGDVLVTVATGPLSDAEAERTGLVATHAYAVLDVRLANGVKLLKLKNPWSHLRWRGNYSELDLAHWTPSLRGQLNYDPDSAAQYDNGVFWIDYASILNFFDVFYLNWNPEMFQYTYCIHQKWDAGTGPAKDAYNIGENPQFSLHVQGKGAVWLLLTRHITQIDDFRDNKEYITLLVYKNGRRVYYPYDPEPYKDGIRINSPHYLCELLIGEGSADRYTLVVSQYEKSKTIFYTLRAYATCPFTLSKLEPYPYKKTLKGEWTSRTAGGCENHRATYPNNPKFIITVPDSRTPCHIVVELKGPKQYQMGVDARVESLDDPTVTAPFLKESSGPYRRYKCVAGLLGFRNLRVVGDSGIWKGVIGLPVILLKQRKRCVSEVTFTFTSVFCEAVLSLRSSRPSSAEAWVSHTSICFTILYLQG</sequence>
<keyword evidence="3 6" id="KW-0378">Hydrolase</keyword>
<dbReference type="Gene3D" id="2.60.120.380">
    <property type="match status" value="2"/>
</dbReference>
<comment type="similarity">
    <text evidence="1">Belongs to the peptidase C2 family.</text>
</comment>
<dbReference type="SMART" id="SM00745">
    <property type="entry name" value="MIT"/>
    <property type="match status" value="2"/>
</dbReference>
<dbReference type="SUPFAM" id="SSF49758">
    <property type="entry name" value="Calpain large subunit, middle domain (domain III)"/>
    <property type="match status" value="2"/>
</dbReference>
<dbReference type="InterPro" id="IPR022684">
    <property type="entry name" value="Calpain_cysteine_protease"/>
</dbReference>
<protein>
    <submittedName>
        <fullName evidence="8">SFRICE_017714</fullName>
    </submittedName>
</protein>
<name>A0A2H1VUV0_SPOFR</name>
<keyword evidence="2 6" id="KW-0645">Protease</keyword>
<dbReference type="InterPro" id="IPR007330">
    <property type="entry name" value="MIT_dom"/>
</dbReference>
<dbReference type="SUPFAM" id="SSF116846">
    <property type="entry name" value="MIT domain"/>
    <property type="match status" value="2"/>
</dbReference>
<evidence type="ECO:0000256" key="2">
    <source>
        <dbReference type="ARBA" id="ARBA00022670"/>
    </source>
</evidence>
<evidence type="ECO:0000256" key="5">
    <source>
        <dbReference type="PIRSR" id="PIRSR622684-1"/>
    </source>
</evidence>
<reference evidence="8" key="1">
    <citation type="submission" date="2016-07" db="EMBL/GenBank/DDBJ databases">
        <authorList>
            <person name="Bretaudeau A."/>
        </authorList>
    </citation>
    <scope>NUCLEOTIDE SEQUENCE</scope>
    <source>
        <strain evidence="8">Rice</strain>
        <tissue evidence="8">Whole body</tissue>
    </source>
</reference>
<feature type="active site" evidence="5 6">
    <location>
        <position position="442"/>
    </location>
</feature>
<dbReference type="EMBL" id="ODYU01004589">
    <property type="protein sequence ID" value="SOQ44621.1"/>
    <property type="molecule type" value="Genomic_DNA"/>
</dbReference>
<dbReference type="InterPro" id="IPR022682">
    <property type="entry name" value="Calpain_domain_III"/>
</dbReference>
<dbReference type="PANTHER" id="PTHR46143:SF1">
    <property type="entry name" value="CALPAIN-7"/>
    <property type="match status" value="1"/>
</dbReference>
<evidence type="ECO:0000259" key="7">
    <source>
        <dbReference type="PROSITE" id="PS50203"/>
    </source>
</evidence>
<dbReference type="GO" id="GO:0004198">
    <property type="term" value="F:calcium-dependent cysteine-type endopeptidase activity"/>
    <property type="evidence" value="ECO:0007669"/>
    <property type="project" value="InterPro"/>
</dbReference>
<dbReference type="Pfam" id="PF00648">
    <property type="entry name" value="Peptidase_C2"/>
    <property type="match status" value="1"/>
</dbReference>
<dbReference type="InterPro" id="IPR038765">
    <property type="entry name" value="Papain-like_cys_pep_sf"/>
</dbReference>
<dbReference type="PRINTS" id="PR00704">
    <property type="entry name" value="CALPAIN"/>
</dbReference>
<keyword evidence="4 6" id="KW-0788">Thiol protease</keyword>
<dbReference type="InterPro" id="IPR036181">
    <property type="entry name" value="MIT_dom_sf"/>
</dbReference>
<evidence type="ECO:0000256" key="6">
    <source>
        <dbReference type="PROSITE-ProRule" id="PRU00239"/>
    </source>
</evidence>
<organism evidence="8">
    <name type="scientific">Spodoptera frugiperda</name>
    <name type="common">Fall armyworm</name>
    <dbReference type="NCBI Taxonomy" id="7108"/>
    <lineage>
        <taxon>Eukaryota</taxon>
        <taxon>Metazoa</taxon>
        <taxon>Ecdysozoa</taxon>
        <taxon>Arthropoda</taxon>
        <taxon>Hexapoda</taxon>
        <taxon>Insecta</taxon>
        <taxon>Pterygota</taxon>
        <taxon>Neoptera</taxon>
        <taxon>Endopterygota</taxon>
        <taxon>Lepidoptera</taxon>
        <taxon>Glossata</taxon>
        <taxon>Ditrysia</taxon>
        <taxon>Noctuoidea</taxon>
        <taxon>Noctuidae</taxon>
        <taxon>Amphipyrinae</taxon>
        <taxon>Spodoptera</taxon>
    </lineage>
</organism>
<dbReference type="SMART" id="SM00230">
    <property type="entry name" value="CysPc"/>
    <property type="match status" value="1"/>
</dbReference>
<dbReference type="SUPFAM" id="SSF54001">
    <property type="entry name" value="Cysteine proteinases"/>
    <property type="match status" value="1"/>
</dbReference>
<feature type="active site" evidence="5 6">
    <location>
        <position position="462"/>
    </location>
</feature>
<dbReference type="InterPro" id="IPR036213">
    <property type="entry name" value="Calpain_III_sf"/>
</dbReference>
<dbReference type="AlphaFoldDB" id="A0A2H1VUV0"/>
<dbReference type="CDD" id="cd00044">
    <property type="entry name" value="CysPc"/>
    <property type="match status" value="1"/>
</dbReference>
<evidence type="ECO:0000256" key="4">
    <source>
        <dbReference type="ARBA" id="ARBA00022807"/>
    </source>
</evidence>
<dbReference type="Gene3D" id="3.90.70.10">
    <property type="entry name" value="Cysteine proteinases"/>
    <property type="match status" value="1"/>
</dbReference>
<evidence type="ECO:0000256" key="1">
    <source>
        <dbReference type="ARBA" id="ARBA00007623"/>
    </source>
</evidence>
<accession>A0A2H1VUV0</accession>
<dbReference type="Pfam" id="PF04212">
    <property type="entry name" value="MIT"/>
    <property type="match status" value="2"/>
</dbReference>
<evidence type="ECO:0000256" key="3">
    <source>
        <dbReference type="ARBA" id="ARBA00022801"/>
    </source>
</evidence>
<feature type="domain" description="Calpain catalytic" evidence="7">
    <location>
        <begin position="220"/>
        <end position="524"/>
    </location>
</feature>
<dbReference type="Pfam" id="PF01067">
    <property type="entry name" value="Calpain_III"/>
    <property type="match status" value="1"/>
</dbReference>
<dbReference type="InterPro" id="IPR001300">
    <property type="entry name" value="Peptidase_C2_calpain_cat"/>
</dbReference>
<gene>
    <name evidence="8" type="ORF">SFRICE_017714</name>
</gene>
<dbReference type="GO" id="GO:0006508">
    <property type="term" value="P:proteolysis"/>
    <property type="evidence" value="ECO:0007669"/>
    <property type="project" value="UniProtKB-KW"/>
</dbReference>
<feature type="active site" evidence="5 6">
    <location>
        <position position="274"/>
    </location>
</feature>
<dbReference type="Gene3D" id="1.20.58.80">
    <property type="entry name" value="Phosphotransferase system, lactose/cellobiose-type IIA subunit"/>
    <property type="match status" value="2"/>
</dbReference>
<dbReference type="PANTHER" id="PTHR46143">
    <property type="entry name" value="CALPAIN-7"/>
    <property type="match status" value="1"/>
</dbReference>
<dbReference type="PROSITE" id="PS50203">
    <property type="entry name" value="CALPAIN_CAT"/>
    <property type="match status" value="1"/>
</dbReference>
<dbReference type="InterPro" id="IPR051297">
    <property type="entry name" value="PalB/RIM13"/>
</dbReference>